<reference evidence="2 3" key="1">
    <citation type="submission" date="2020-10" db="EMBL/GenBank/DDBJ databases">
        <title>The Coptis chinensis genome and diversification of protoberbering-type alkaloids.</title>
        <authorList>
            <person name="Wang B."/>
            <person name="Shu S."/>
            <person name="Song C."/>
            <person name="Liu Y."/>
        </authorList>
    </citation>
    <scope>NUCLEOTIDE SEQUENCE [LARGE SCALE GENOMIC DNA]</scope>
    <source>
        <strain evidence="2">HL-2020</strain>
        <tissue evidence="2">Leaf</tissue>
    </source>
</reference>
<accession>A0A835H6Y4</accession>
<feature type="region of interest" description="Disordered" evidence="1">
    <location>
        <begin position="47"/>
        <end position="88"/>
    </location>
</feature>
<dbReference type="Proteomes" id="UP000631114">
    <property type="component" value="Unassembled WGS sequence"/>
</dbReference>
<evidence type="ECO:0000256" key="1">
    <source>
        <dbReference type="SAM" id="MobiDB-lite"/>
    </source>
</evidence>
<proteinExistence type="predicted"/>
<comment type="caution">
    <text evidence="2">The sequence shown here is derived from an EMBL/GenBank/DDBJ whole genome shotgun (WGS) entry which is preliminary data.</text>
</comment>
<name>A0A835H6Y4_9MAGN</name>
<keyword evidence="3" id="KW-1185">Reference proteome</keyword>
<gene>
    <name evidence="2" type="ORF">IFM89_005694</name>
</gene>
<protein>
    <submittedName>
        <fullName evidence="2">Uncharacterized protein</fullName>
    </submittedName>
</protein>
<dbReference type="AlphaFoldDB" id="A0A835H6Y4"/>
<organism evidence="2 3">
    <name type="scientific">Coptis chinensis</name>
    <dbReference type="NCBI Taxonomy" id="261450"/>
    <lineage>
        <taxon>Eukaryota</taxon>
        <taxon>Viridiplantae</taxon>
        <taxon>Streptophyta</taxon>
        <taxon>Embryophyta</taxon>
        <taxon>Tracheophyta</taxon>
        <taxon>Spermatophyta</taxon>
        <taxon>Magnoliopsida</taxon>
        <taxon>Ranunculales</taxon>
        <taxon>Ranunculaceae</taxon>
        <taxon>Coptidoideae</taxon>
        <taxon>Coptis</taxon>
    </lineage>
</organism>
<evidence type="ECO:0000313" key="2">
    <source>
        <dbReference type="EMBL" id="KAF9591703.1"/>
    </source>
</evidence>
<sequence>MLMVDYRHLSENSGQGVEAFDGLYKTTREGMIGQSSKRQLRQMATSPLPGKLLPHQWQRPSRKSSDYCLLPDRPTISQGREGGIVFSD</sequence>
<dbReference type="EMBL" id="JADFTS010000008">
    <property type="protein sequence ID" value="KAF9591703.1"/>
    <property type="molecule type" value="Genomic_DNA"/>
</dbReference>
<evidence type="ECO:0000313" key="3">
    <source>
        <dbReference type="Proteomes" id="UP000631114"/>
    </source>
</evidence>